<gene>
    <name evidence="1" type="ORF">RCL2_002981000</name>
</gene>
<dbReference type="EMBL" id="BLAL01000324">
    <property type="protein sequence ID" value="GET03470.1"/>
    <property type="molecule type" value="Genomic_DNA"/>
</dbReference>
<dbReference type="OrthoDB" id="2440769at2759"/>
<evidence type="ECO:0000313" key="1">
    <source>
        <dbReference type="EMBL" id="GET03470.1"/>
    </source>
</evidence>
<reference evidence="1" key="1">
    <citation type="submission" date="2019-10" db="EMBL/GenBank/DDBJ databases">
        <title>Conservation and host-specific expression of non-tandemly repeated heterogenous ribosome RNA gene in arbuscular mycorrhizal fungi.</title>
        <authorList>
            <person name="Maeda T."/>
            <person name="Kobayashi Y."/>
            <person name="Nakagawa T."/>
            <person name="Ezawa T."/>
            <person name="Yamaguchi K."/>
            <person name="Bino T."/>
            <person name="Nishimoto Y."/>
            <person name="Shigenobu S."/>
            <person name="Kawaguchi M."/>
        </authorList>
    </citation>
    <scope>NUCLEOTIDE SEQUENCE</scope>
    <source>
        <strain evidence="1">HR1</strain>
    </source>
</reference>
<comment type="caution">
    <text evidence="1">The sequence shown here is derived from an EMBL/GenBank/DDBJ whole genome shotgun (WGS) entry which is preliminary data.</text>
</comment>
<dbReference type="Proteomes" id="UP000615446">
    <property type="component" value="Unassembled WGS sequence"/>
</dbReference>
<protein>
    <recommendedName>
        <fullName evidence="3">Integrase catalytic domain-containing protein</fullName>
    </recommendedName>
</protein>
<evidence type="ECO:0008006" key="3">
    <source>
        <dbReference type="Google" id="ProtNLM"/>
    </source>
</evidence>
<accession>A0A8H3MIJ9</accession>
<proteinExistence type="predicted"/>
<name>A0A8H3MIJ9_9GLOM</name>
<dbReference type="AlphaFoldDB" id="A0A8H3MIJ9"/>
<organism evidence="1 2">
    <name type="scientific">Rhizophagus clarus</name>
    <dbReference type="NCBI Taxonomy" id="94130"/>
    <lineage>
        <taxon>Eukaryota</taxon>
        <taxon>Fungi</taxon>
        <taxon>Fungi incertae sedis</taxon>
        <taxon>Mucoromycota</taxon>
        <taxon>Glomeromycotina</taxon>
        <taxon>Glomeromycetes</taxon>
        <taxon>Glomerales</taxon>
        <taxon>Glomeraceae</taxon>
        <taxon>Rhizophagus</taxon>
    </lineage>
</organism>
<sequence length="1024" mass="119076">MNKRPILDVKLVSVGQIVPRLHYGEYSREWWIMRGDSNPEEGALLYPIRVGWQTVIEQNNRCFYMHITEGNENSEILPGYRCHSGSKFSDIETAPSYAMTSLYQRIFSDSKAKFSGPFVLGWDNKEFLEVSLKDVHFQAFAIRIDGKILVYITNISVGEQKNTIENYTASFIDNEPIIFFGSTPTETWKNVGIYKKYRGTQLFGLEHSMTQKAINAQQIPTCSPTFWNNEESTIIKLHDTLKKMYPPNYLHDERELRAWRAMLRAAGCTEITLFSKDQSEYEFWSRNPNLLIDQNTLENLYRNGFLNIIPTNVFNSSNQFWKCFQKSLEENKKDHDGKIRILSIIANDFEYEELQKNLKVSSKIVAKAKYHCEVNGPGCAVIDKPIITRVRITEEMEKQFQNFFADKNIVNLSSYRVDTKTGEPLKYLKDQKETLWQKYFELYPTGMKRTTFLARLKDGPYVYREDLGGLCGICSEYGYGVFDDLRTLIIERISEKERQREYEKELQVDCLGHTYHVECLEHCLPYAFGECNKPHFSNCNQCNKVSEFFNQLAYILPGDFEQIVENRKKLQYYWSHQVRKTYLNTQFNANLLALDEEGAIIVADYKMRILPKSTREVKSDFYGKSGWTLHTMLVYTKTDHHELEIKAFDHWSSDTVQDAFFTASCFEVVFNSFEKKPKWVRILSDNGAHYHCAELMAIITNWKSWYDVEIRSWTFLEAGEAKTTIDSHHAQISHAIKRYVRLGHNISEGQDIEEAIKGVKGTFEFQWPVDGGFSSFVRGRALPNFGKWNDFSSSAISKSMKGDEQYRPNPLITTHTNINSKWIIPIPSINQNNSQNEIARIKRLKKNNVKEELDKRSLHYDEKENRPELIAILNENIAYETINKIAEVRTAIMNSTVENNNVSEMRTKKGKGKKRENEIESKNNYFRSGWALKENQEYGKKGGGKHIPERVLELLKGFFHAGDVHKSERYLAKEMLEALQKKVETGELEESDVPKLKAIENWISRYDSCQHKQAMAKKIQSLDK</sequence>
<evidence type="ECO:0000313" key="2">
    <source>
        <dbReference type="Proteomes" id="UP000615446"/>
    </source>
</evidence>